<evidence type="ECO:0000256" key="7">
    <source>
        <dbReference type="ARBA" id="ARBA00023136"/>
    </source>
</evidence>
<evidence type="ECO:0000256" key="4">
    <source>
        <dbReference type="ARBA" id="ARBA00022475"/>
    </source>
</evidence>
<feature type="transmembrane region" description="Helical" evidence="8">
    <location>
        <begin position="41"/>
        <end position="60"/>
    </location>
</feature>
<feature type="transmembrane region" description="Helical" evidence="8">
    <location>
        <begin position="285"/>
        <end position="310"/>
    </location>
</feature>
<dbReference type="AlphaFoldDB" id="A1K8L2"/>
<keyword evidence="4" id="KW-1003">Cell membrane</keyword>
<feature type="transmembrane region" description="Helical" evidence="8">
    <location>
        <begin position="7"/>
        <end position="29"/>
    </location>
</feature>
<dbReference type="EC" id="2.7.7.-" evidence="9"/>
<dbReference type="GO" id="GO:0055085">
    <property type="term" value="P:transmembrane transport"/>
    <property type="evidence" value="ECO:0007669"/>
    <property type="project" value="InterPro"/>
</dbReference>
<dbReference type="RefSeq" id="WP_011766277.1">
    <property type="nucleotide sequence ID" value="NC_008702.1"/>
</dbReference>
<dbReference type="KEGG" id="azo:azo2550"/>
<evidence type="ECO:0000256" key="6">
    <source>
        <dbReference type="ARBA" id="ARBA00022989"/>
    </source>
</evidence>
<feature type="transmembrane region" description="Helical" evidence="8">
    <location>
        <begin position="232"/>
        <end position="254"/>
    </location>
</feature>
<dbReference type="HOGENOM" id="CLU_056175_3_0_4"/>
<organism evidence="9 10">
    <name type="scientific">Azoarcus sp. (strain BH72)</name>
    <dbReference type="NCBI Taxonomy" id="418699"/>
    <lineage>
        <taxon>Bacteria</taxon>
        <taxon>Pseudomonadati</taxon>
        <taxon>Pseudomonadota</taxon>
        <taxon>Betaproteobacteria</taxon>
        <taxon>Rhodocyclales</taxon>
        <taxon>Zoogloeaceae</taxon>
        <taxon>Azoarcus</taxon>
    </lineage>
</organism>
<keyword evidence="9" id="KW-0548">Nucleotidyltransferase</keyword>
<dbReference type="GO" id="GO:0016779">
    <property type="term" value="F:nucleotidyltransferase activity"/>
    <property type="evidence" value="ECO:0007669"/>
    <property type="project" value="UniProtKB-KW"/>
</dbReference>
<accession>A1K8L2</accession>
<gene>
    <name evidence="9" type="primary">mdcF3</name>
    <name evidence="9" type="ordered locus">azo2550</name>
</gene>
<feature type="transmembrane region" description="Helical" evidence="8">
    <location>
        <begin position="72"/>
        <end position="92"/>
    </location>
</feature>
<reference evidence="9 10" key="1">
    <citation type="journal article" date="2006" name="Nat. Biotechnol.">
        <title>Complete genome of the mutualistic, N2-fixing grass endophyte Azoarcus sp. strain BH72.</title>
        <authorList>
            <person name="Krause A."/>
            <person name="Ramakumar A."/>
            <person name="Bartels D."/>
            <person name="Battistoni F."/>
            <person name="Bekel T."/>
            <person name="Boch J."/>
            <person name="Boehm M."/>
            <person name="Friedrich F."/>
            <person name="Hurek T."/>
            <person name="Krause L."/>
            <person name="Linke B."/>
            <person name="McHardy A.C."/>
            <person name="Sarkar A."/>
            <person name="Schneiker S."/>
            <person name="Syed A.A."/>
            <person name="Thauer R."/>
            <person name="Vorhoelter F.-J."/>
            <person name="Weidner S."/>
            <person name="Puehler A."/>
            <person name="Reinhold-Hurek B."/>
            <person name="Kaiser O."/>
            <person name="Goesmann A."/>
        </authorList>
    </citation>
    <scope>NUCLEOTIDE SEQUENCE [LARGE SCALE GENOMIC DNA]</scope>
    <source>
        <strain evidence="9 10">BH72</strain>
    </source>
</reference>
<protein>
    <submittedName>
        <fullName evidence="9">Malonate transporter</fullName>
        <ecNumber evidence="9">2.7.7.-</ecNumber>
    </submittedName>
</protein>
<evidence type="ECO:0000256" key="5">
    <source>
        <dbReference type="ARBA" id="ARBA00022692"/>
    </source>
</evidence>
<evidence type="ECO:0000256" key="2">
    <source>
        <dbReference type="ARBA" id="ARBA00010145"/>
    </source>
</evidence>
<dbReference type="GO" id="GO:0005886">
    <property type="term" value="C:plasma membrane"/>
    <property type="evidence" value="ECO:0007669"/>
    <property type="project" value="UniProtKB-SubCell"/>
</dbReference>
<dbReference type="PANTHER" id="PTHR36838:SF4">
    <property type="entry name" value="AUXIN EFFLUX CARRIER FAMILY PROTEIN"/>
    <property type="match status" value="1"/>
</dbReference>
<dbReference type="InterPro" id="IPR038770">
    <property type="entry name" value="Na+/solute_symporter_sf"/>
</dbReference>
<feature type="transmembrane region" description="Helical" evidence="8">
    <location>
        <begin position="165"/>
        <end position="189"/>
    </location>
</feature>
<dbReference type="PANTHER" id="PTHR36838">
    <property type="entry name" value="AUXIN EFFLUX CARRIER FAMILY PROTEIN"/>
    <property type="match status" value="1"/>
</dbReference>
<comment type="similarity">
    <text evidence="2">Belongs to the auxin efflux carrier (TC 2.A.69) family.</text>
</comment>
<keyword evidence="10" id="KW-1185">Reference proteome</keyword>
<evidence type="ECO:0000313" key="10">
    <source>
        <dbReference type="Proteomes" id="UP000002588"/>
    </source>
</evidence>
<keyword evidence="6 8" id="KW-1133">Transmembrane helix</keyword>
<evidence type="ECO:0000256" key="3">
    <source>
        <dbReference type="ARBA" id="ARBA00022448"/>
    </source>
</evidence>
<evidence type="ECO:0000313" key="9">
    <source>
        <dbReference type="EMBL" id="CAL95167.1"/>
    </source>
</evidence>
<name>A1K8L2_AZOSB</name>
<dbReference type="eggNOG" id="COG0679">
    <property type="taxonomic scope" value="Bacteria"/>
</dbReference>
<keyword evidence="5 8" id="KW-0812">Transmembrane</keyword>
<keyword evidence="7 8" id="KW-0472">Membrane</keyword>
<evidence type="ECO:0000256" key="8">
    <source>
        <dbReference type="SAM" id="Phobius"/>
    </source>
</evidence>
<dbReference type="Proteomes" id="UP000002588">
    <property type="component" value="Chromosome"/>
</dbReference>
<keyword evidence="3" id="KW-0813">Transport</keyword>
<feature type="transmembrane region" description="Helical" evidence="8">
    <location>
        <begin position="260"/>
        <end position="278"/>
    </location>
</feature>
<dbReference type="InterPro" id="IPR004776">
    <property type="entry name" value="Mem_transp_PIN-like"/>
</dbReference>
<dbReference type="Pfam" id="PF03547">
    <property type="entry name" value="Mem_trans"/>
    <property type="match status" value="1"/>
</dbReference>
<feature type="transmembrane region" description="Helical" evidence="8">
    <location>
        <begin position="201"/>
        <end position="220"/>
    </location>
</feature>
<comment type="subcellular location">
    <subcellularLocation>
        <location evidence="1">Cell membrane</location>
        <topology evidence="1">Multi-pass membrane protein</topology>
    </subcellularLocation>
</comment>
<feature type="transmembrane region" description="Helical" evidence="8">
    <location>
        <begin position="133"/>
        <end position="153"/>
    </location>
</feature>
<sequence>MSAFLDVLAFSFSVTGPIFVILALGVWLLRIGMVNDAFIEVGSRVVFNFALPSLLFLSIARTRIEDTTNPGLIAFGVGATVLSWLALEWLAARTVHPAEDRGVVVQGAFRSNLGIIGLAYCVNAYGQAGLATASLYVGIVTIVFNVLSVITLSRSLHKSSSPARMLRGIATNPLIIGIVLALPVSASGIQLPRVLLQSGQYLADLTLPLALLCTGASLNFRSLRADFRNTAFAVVGKQVAIPLLFAAGGIAFGFRGIELGVMLLLASAPTAAASYVMARAMGGNAALAANIVALTTLASLLTTSLAITALRALQLI</sequence>
<dbReference type="Gene3D" id="1.20.1530.20">
    <property type="match status" value="1"/>
</dbReference>
<dbReference type="EMBL" id="AM406670">
    <property type="protein sequence ID" value="CAL95167.1"/>
    <property type="molecule type" value="Genomic_DNA"/>
</dbReference>
<proteinExistence type="inferred from homology"/>
<dbReference type="STRING" id="62928.azo2550"/>
<evidence type="ECO:0000256" key="1">
    <source>
        <dbReference type="ARBA" id="ARBA00004651"/>
    </source>
</evidence>
<keyword evidence="9" id="KW-0808">Transferase</keyword>